<protein>
    <submittedName>
        <fullName evidence="1">Uncharacterized protein</fullName>
    </submittedName>
</protein>
<gene>
    <name evidence="1" type="ORF">OIU77_021054</name>
</gene>
<dbReference type="Proteomes" id="UP001141253">
    <property type="component" value="Chromosome 4"/>
</dbReference>
<keyword evidence="2" id="KW-1185">Reference proteome</keyword>
<name>A0ABQ9C8J9_9ROSI</name>
<sequence>MLQPKWKLLVIIESDQGALQREEREASKERILEVSGMRENEVPRMIRWKMVMMMIKMTHYPMSIM</sequence>
<evidence type="ECO:0000313" key="1">
    <source>
        <dbReference type="EMBL" id="KAJ6395915.1"/>
    </source>
</evidence>
<reference evidence="1" key="2">
    <citation type="journal article" date="2023" name="Int. J. Mol. Sci.">
        <title>De Novo Assembly and Annotation of 11 Diverse Shrub Willow (Salix) Genomes Reveals Novel Gene Organization in Sex-Linked Regions.</title>
        <authorList>
            <person name="Hyden B."/>
            <person name="Feng K."/>
            <person name="Yates T.B."/>
            <person name="Jawdy S."/>
            <person name="Cereghino C."/>
            <person name="Smart L.B."/>
            <person name="Muchero W."/>
        </authorList>
    </citation>
    <scope>NUCLEOTIDE SEQUENCE</scope>
    <source>
        <tissue evidence="1">Shoot tip</tissue>
    </source>
</reference>
<comment type="caution">
    <text evidence="1">The sequence shown here is derived from an EMBL/GenBank/DDBJ whole genome shotgun (WGS) entry which is preliminary data.</text>
</comment>
<feature type="non-terminal residue" evidence="1">
    <location>
        <position position="65"/>
    </location>
</feature>
<organism evidence="1 2">
    <name type="scientific">Salix suchowensis</name>
    <dbReference type="NCBI Taxonomy" id="1278906"/>
    <lineage>
        <taxon>Eukaryota</taxon>
        <taxon>Viridiplantae</taxon>
        <taxon>Streptophyta</taxon>
        <taxon>Embryophyta</taxon>
        <taxon>Tracheophyta</taxon>
        <taxon>Spermatophyta</taxon>
        <taxon>Magnoliopsida</taxon>
        <taxon>eudicotyledons</taxon>
        <taxon>Gunneridae</taxon>
        <taxon>Pentapetalae</taxon>
        <taxon>rosids</taxon>
        <taxon>fabids</taxon>
        <taxon>Malpighiales</taxon>
        <taxon>Salicaceae</taxon>
        <taxon>Saliceae</taxon>
        <taxon>Salix</taxon>
    </lineage>
</organism>
<proteinExistence type="predicted"/>
<dbReference type="EMBL" id="JAPFFI010000004">
    <property type="protein sequence ID" value="KAJ6395915.1"/>
    <property type="molecule type" value="Genomic_DNA"/>
</dbReference>
<reference evidence="1" key="1">
    <citation type="submission" date="2022-10" db="EMBL/GenBank/DDBJ databases">
        <authorList>
            <person name="Hyden B.L."/>
            <person name="Feng K."/>
            <person name="Yates T."/>
            <person name="Jawdy S."/>
            <person name="Smart L.B."/>
            <person name="Muchero W."/>
        </authorList>
    </citation>
    <scope>NUCLEOTIDE SEQUENCE</scope>
    <source>
        <tissue evidence="1">Shoot tip</tissue>
    </source>
</reference>
<accession>A0ABQ9C8J9</accession>
<evidence type="ECO:0000313" key="2">
    <source>
        <dbReference type="Proteomes" id="UP001141253"/>
    </source>
</evidence>